<evidence type="ECO:0000256" key="1">
    <source>
        <dbReference type="ARBA" id="ARBA00004431"/>
    </source>
</evidence>
<dbReference type="STRING" id="285473.A4G23_00784"/>
<dbReference type="EMBL" id="CP017316">
    <property type="protein sequence ID" value="AOT57986.1"/>
    <property type="molecule type" value="Genomic_DNA"/>
</dbReference>
<evidence type="ECO:0000256" key="11">
    <source>
        <dbReference type="ARBA" id="ARBA00083580"/>
    </source>
</evidence>
<sequence>MALMNTTVSCELHLRLVVSSESSLPVPAGLRYDTADPYAVHATFHTGAEETVEWVFARDLLAEGLHRPTGTGDVRVWPSRSHGQGVVCIALSSPEGEALLEAPARALESFLKRTDAAVPPGTEHRHFDLDTELSHILAES</sequence>
<evidence type="ECO:0000256" key="9">
    <source>
        <dbReference type="ARBA" id="ARBA00073872"/>
    </source>
</evidence>
<comment type="similarity">
    <text evidence="2">Belongs to the SsgA family.</text>
</comment>
<dbReference type="Proteomes" id="UP000095349">
    <property type="component" value="Chromosome"/>
</dbReference>
<dbReference type="InterPro" id="IPR038658">
    <property type="entry name" value="SsgB_sf"/>
</dbReference>
<dbReference type="InterPro" id="IPR006776">
    <property type="entry name" value="SsgB"/>
</dbReference>
<keyword evidence="6" id="KW-0131">Cell cycle</keyword>
<evidence type="ECO:0000256" key="7">
    <source>
        <dbReference type="ARBA" id="ARBA00053361"/>
    </source>
</evidence>
<evidence type="ECO:0000313" key="13">
    <source>
        <dbReference type="Proteomes" id="UP000095349"/>
    </source>
</evidence>
<keyword evidence="13" id="KW-1185">Reference proteome</keyword>
<gene>
    <name evidence="12" type="ORF">A4G23_00784</name>
</gene>
<dbReference type="GO" id="GO:0030428">
    <property type="term" value="C:cell septum"/>
    <property type="evidence" value="ECO:0007669"/>
    <property type="project" value="UniProtKB-SubCell"/>
</dbReference>
<comment type="function">
    <text evidence="7">Involved in sporulation-specific cell division. Required for early stages of sporulation. Important in the process of growth cessation prior to sporulation-specific cell division. Recruits cell division protein FtsZ to the future septum sites and tethers the contractile ring structure (Z ring) to the cytoplasmic membrane during sporulation. Stimulates polymerization and filament length of FtsZ in vitro.</text>
</comment>
<dbReference type="GO" id="GO:0000917">
    <property type="term" value="P:division septum assembly"/>
    <property type="evidence" value="ECO:0007669"/>
    <property type="project" value="UniProtKB-KW"/>
</dbReference>
<dbReference type="Pfam" id="PF04686">
    <property type="entry name" value="SsgA"/>
    <property type="match status" value="1"/>
</dbReference>
<keyword evidence="4" id="KW-0749">Sporulation</keyword>
<keyword evidence="3 12" id="KW-0132">Cell division</keyword>
<dbReference type="Gene3D" id="2.30.31.20">
    <property type="entry name" value="Sporulation-specific cell division protein SsgB"/>
    <property type="match status" value="1"/>
</dbReference>
<evidence type="ECO:0000256" key="3">
    <source>
        <dbReference type="ARBA" id="ARBA00022618"/>
    </source>
</evidence>
<accession>A0A1D8FXV2</accession>
<dbReference type="KEGG" id="srn:A4G23_00784"/>
<comment type="subunit">
    <text evidence="8">Interacts with SsgA. Interacts with FtsZ (via N-terminus).</text>
</comment>
<comment type="subcellular location">
    <subcellularLocation>
        <location evidence="1">Cell septum</location>
    </subcellularLocation>
</comment>
<evidence type="ECO:0000256" key="6">
    <source>
        <dbReference type="ARBA" id="ARBA00023306"/>
    </source>
</evidence>
<evidence type="ECO:0000256" key="5">
    <source>
        <dbReference type="ARBA" id="ARBA00023210"/>
    </source>
</evidence>
<organism evidence="12 13">
    <name type="scientific">Streptomyces rubrolavendulae</name>
    <dbReference type="NCBI Taxonomy" id="285473"/>
    <lineage>
        <taxon>Bacteria</taxon>
        <taxon>Bacillati</taxon>
        <taxon>Actinomycetota</taxon>
        <taxon>Actinomycetes</taxon>
        <taxon>Kitasatosporales</taxon>
        <taxon>Streptomycetaceae</taxon>
        <taxon>Streptomyces</taxon>
    </lineage>
</organism>
<protein>
    <recommendedName>
        <fullName evidence="9">Sporulation-specific cell division protein SsgB</fullName>
    </recommendedName>
    <alternativeName>
        <fullName evidence="10">Sporulation of Streptomyces griseus-like protein B</fullName>
    </alternativeName>
    <alternativeName>
        <fullName evidence="11">SsgA-like protein B</fullName>
    </alternativeName>
</protein>
<evidence type="ECO:0000256" key="10">
    <source>
        <dbReference type="ARBA" id="ARBA00081460"/>
    </source>
</evidence>
<name>A0A1D8FXV2_9ACTN</name>
<reference evidence="12 13" key="1">
    <citation type="submission" date="2016-09" db="EMBL/GenBank/DDBJ databases">
        <title>Streptomyces rubrolavendulae MJM4426 Genome sequencing and assembly.</title>
        <authorList>
            <person name="Kim J.-G."/>
        </authorList>
    </citation>
    <scope>NUCLEOTIDE SEQUENCE [LARGE SCALE GENOMIC DNA]</scope>
    <source>
        <strain evidence="12 13">MJM4426</strain>
    </source>
</reference>
<evidence type="ECO:0000256" key="2">
    <source>
        <dbReference type="ARBA" id="ARBA00009323"/>
    </source>
</evidence>
<dbReference type="FunFam" id="2.30.31.20:FF:000001">
    <property type="entry name" value="SsgA family sporulation/cell division regulator"/>
    <property type="match status" value="1"/>
</dbReference>
<evidence type="ECO:0000256" key="4">
    <source>
        <dbReference type="ARBA" id="ARBA00022969"/>
    </source>
</evidence>
<evidence type="ECO:0000313" key="12">
    <source>
        <dbReference type="EMBL" id="AOT57986.1"/>
    </source>
</evidence>
<evidence type="ECO:0000256" key="8">
    <source>
        <dbReference type="ARBA" id="ARBA00065388"/>
    </source>
</evidence>
<keyword evidence="5" id="KW-0717">Septation</keyword>
<proteinExistence type="inferred from homology"/>
<dbReference type="GO" id="GO:0043936">
    <property type="term" value="P:asexual sporulation resulting in formation of a cellular spore"/>
    <property type="evidence" value="ECO:0007669"/>
    <property type="project" value="UniProtKB-ARBA"/>
</dbReference>
<dbReference type="PATRIC" id="fig|285473.5.peg.828"/>
<dbReference type="AlphaFoldDB" id="A0A1D8FXV2"/>